<evidence type="ECO:0008006" key="11">
    <source>
        <dbReference type="Google" id="ProtNLM"/>
    </source>
</evidence>
<dbReference type="PANTHER" id="PTHR13505:SF7">
    <property type="entry name" value="TRANSMEMBRANE PROTEIN 208"/>
    <property type="match status" value="1"/>
</dbReference>
<feature type="region of interest" description="Disordered" evidence="7">
    <location>
        <begin position="147"/>
        <end position="175"/>
    </location>
</feature>
<dbReference type="AlphaFoldDB" id="A0ABD3PDG2"/>
<proteinExistence type="inferred from homology"/>
<sequence length="175" mass="18786">MANAAAKKAAAARGAAANTYFPIIAGVNLFYLFLRIIYCKTSLTVFHGSMSLILVGLSCFAYKGILEDHAHSAGSGAVGKGEALAGGLSLDLLGLTVLVQFGSLASDYFYFLLALIPIAGGYKLYKTFKGDSAASAGFMNESNEVESTNNNKFIDPDKADARKQKRAERRRQKWN</sequence>
<feature type="compositionally biased region" description="Basic residues" evidence="7">
    <location>
        <begin position="163"/>
        <end position="175"/>
    </location>
</feature>
<keyword evidence="3 8" id="KW-0812">Transmembrane</keyword>
<keyword evidence="10" id="KW-1185">Reference proteome</keyword>
<evidence type="ECO:0000256" key="1">
    <source>
        <dbReference type="ARBA" id="ARBA00004477"/>
    </source>
</evidence>
<keyword evidence="5 8" id="KW-1133">Transmembrane helix</keyword>
<evidence type="ECO:0000256" key="7">
    <source>
        <dbReference type="SAM" id="MobiDB-lite"/>
    </source>
</evidence>
<dbReference type="GO" id="GO:0005789">
    <property type="term" value="C:endoplasmic reticulum membrane"/>
    <property type="evidence" value="ECO:0007669"/>
    <property type="project" value="UniProtKB-SubCell"/>
</dbReference>
<reference evidence="9 10" key="1">
    <citation type="journal article" date="2020" name="G3 (Bethesda)">
        <title>Improved Reference Genome for Cyclotella cryptica CCMP332, a Model for Cell Wall Morphogenesis, Salinity Adaptation, and Lipid Production in Diatoms (Bacillariophyta).</title>
        <authorList>
            <person name="Roberts W.R."/>
            <person name="Downey K.M."/>
            <person name="Ruck E.C."/>
            <person name="Traller J.C."/>
            <person name="Alverson A.J."/>
        </authorList>
    </citation>
    <scope>NUCLEOTIDE SEQUENCE [LARGE SCALE GENOMIC DNA]</scope>
    <source>
        <strain evidence="9 10">CCMP332</strain>
    </source>
</reference>
<protein>
    <recommendedName>
        <fullName evidence="11">Transmembrane protein 208</fullName>
    </recommendedName>
</protein>
<dbReference type="EMBL" id="JABMIG020000207">
    <property type="protein sequence ID" value="KAL3785857.1"/>
    <property type="molecule type" value="Genomic_DNA"/>
</dbReference>
<name>A0ABD3PDG2_9STRA</name>
<dbReference type="Proteomes" id="UP001516023">
    <property type="component" value="Unassembled WGS sequence"/>
</dbReference>
<evidence type="ECO:0000256" key="6">
    <source>
        <dbReference type="ARBA" id="ARBA00023136"/>
    </source>
</evidence>
<feature type="transmembrane region" description="Helical" evidence="8">
    <location>
        <begin position="44"/>
        <end position="62"/>
    </location>
</feature>
<comment type="caution">
    <text evidence="9">The sequence shown here is derived from an EMBL/GenBank/DDBJ whole genome shotgun (WGS) entry which is preliminary data.</text>
</comment>
<accession>A0ABD3PDG2</accession>
<feature type="transmembrane region" description="Helical" evidence="8">
    <location>
        <begin position="108"/>
        <end position="125"/>
    </location>
</feature>
<organism evidence="9 10">
    <name type="scientific">Cyclotella cryptica</name>
    <dbReference type="NCBI Taxonomy" id="29204"/>
    <lineage>
        <taxon>Eukaryota</taxon>
        <taxon>Sar</taxon>
        <taxon>Stramenopiles</taxon>
        <taxon>Ochrophyta</taxon>
        <taxon>Bacillariophyta</taxon>
        <taxon>Coscinodiscophyceae</taxon>
        <taxon>Thalassiosirophycidae</taxon>
        <taxon>Stephanodiscales</taxon>
        <taxon>Stephanodiscaceae</taxon>
        <taxon>Cyclotella</taxon>
    </lineage>
</organism>
<evidence type="ECO:0000256" key="4">
    <source>
        <dbReference type="ARBA" id="ARBA00022824"/>
    </source>
</evidence>
<keyword evidence="6 8" id="KW-0472">Membrane</keyword>
<gene>
    <name evidence="9" type="ORF">HJC23_008745</name>
</gene>
<evidence type="ECO:0000256" key="2">
    <source>
        <dbReference type="ARBA" id="ARBA00009950"/>
    </source>
</evidence>
<evidence type="ECO:0000313" key="10">
    <source>
        <dbReference type="Proteomes" id="UP001516023"/>
    </source>
</evidence>
<evidence type="ECO:0000256" key="3">
    <source>
        <dbReference type="ARBA" id="ARBA00022692"/>
    </source>
</evidence>
<evidence type="ECO:0000256" key="8">
    <source>
        <dbReference type="SAM" id="Phobius"/>
    </source>
</evidence>
<comment type="similarity">
    <text evidence="2">Belongs to the TMEM208 family.</text>
</comment>
<evidence type="ECO:0000313" key="9">
    <source>
        <dbReference type="EMBL" id="KAL3785857.1"/>
    </source>
</evidence>
<evidence type="ECO:0000256" key="5">
    <source>
        <dbReference type="ARBA" id="ARBA00022989"/>
    </source>
</evidence>
<dbReference type="PANTHER" id="PTHR13505">
    <property type="entry name" value="TRANSMEMBRANE PROTEIN 208"/>
    <property type="match status" value="1"/>
</dbReference>
<keyword evidence="4" id="KW-0256">Endoplasmic reticulum</keyword>
<dbReference type="Pfam" id="PF05620">
    <property type="entry name" value="TMEM208_SND2"/>
    <property type="match status" value="1"/>
</dbReference>
<feature type="transmembrane region" description="Helical" evidence="8">
    <location>
        <begin position="20"/>
        <end position="38"/>
    </location>
</feature>
<comment type="subcellular location">
    <subcellularLocation>
        <location evidence="1">Endoplasmic reticulum membrane</location>
        <topology evidence="1">Multi-pass membrane protein</topology>
    </subcellularLocation>
</comment>
<dbReference type="InterPro" id="IPR008506">
    <property type="entry name" value="SND2/TMEM208"/>
</dbReference>